<evidence type="ECO:0000313" key="10">
    <source>
        <dbReference type="EnsemblMetazoa" id="SCAU003764-PA"/>
    </source>
</evidence>
<dbReference type="VEuPathDB" id="VectorBase:SCAU003764"/>
<dbReference type="CDD" id="cd00190">
    <property type="entry name" value="Tryp_SPc"/>
    <property type="match status" value="1"/>
</dbReference>
<dbReference type="EnsemblMetazoa" id="SCAU003764-RA">
    <property type="protein sequence ID" value="SCAU003764-PA"/>
    <property type="gene ID" value="SCAU003764"/>
</dbReference>
<dbReference type="Pfam" id="PF00089">
    <property type="entry name" value="Trypsin"/>
    <property type="match status" value="1"/>
</dbReference>
<protein>
    <recommendedName>
        <fullName evidence="9">Peptidase S1 domain-containing protein</fullName>
    </recommendedName>
</protein>
<evidence type="ECO:0000256" key="2">
    <source>
        <dbReference type="ARBA" id="ARBA00007664"/>
    </source>
</evidence>
<dbReference type="InterPro" id="IPR009003">
    <property type="entry name" value="Peptidase_S1_PA"/>
</dbReference>
<dbReference type="InterPro" id="IPR001254">
    <property type="entry name" value="Trypsin_dom"/>
</dbReference>
<dbReference type="GO" id="GO:0005576">
    <property type="term" value="C:extracellular region"/>
    <property type="evidence" value="ECO:0007669"/>
    <property type="project" value="UniProtKB-SubCell"/>
</dbReference>
<gene>
    <name evidence="10" type="primary">106083264</name>
</gene>
<keyword evidence="5 8" id="KW-0378">Hydrolase</keyword>
<evidence type="ECO:0000256" key="5">
    <source>
        <dbReference type="ARBA" id="ARBA00022801"/>
    </source>
</evidence>
<dbReference type="GO" id="GO:0004252">
    <property type="term" value="F:serine-type endopeptidase activity"/>
    <property type="evidence" value="ECO:0007669"/>
    <property type="project" value="InterPro"/>
</dbReference>
<dbReference type="KEGG" id="scac:106083264"/>
<reference evidence="10" key="1">
    <citation type="submission" date="2020-05" db="UniProtKB">
        <authorList>
            <consortium name="EnsemblMetazoa"/>
        </authorList>
    </citation>
    <scope>IDENTIFICATION</scope>
    <source>
        <strain evidence="10">USDA</strain>
    </source>
</reference>
<dbReference type="PROSITE" id="PS00134">
    <property type="entry name" value="TRYPSIN_HIS"/>
    <property type="match status" value="1"/>
</dbReference>
<dbReference type="PANTHER" id="PTHR24276:SF91">
    <property type="entry name" value="AT26814P-RELATED"/>
    <property type="match status" value="1"/>
</dbReference>
<dbReference type="STRING" id="35570.A0A1I8P0Q6"/>
<feature type="domain" description="Peptidase S1" evidence="9">
    <location>
        <begin position="86"/>
        <end position="316"/>
    </location>
</feature>
<dbReference type="InterPro" id="IPR050430">
    <property type="entry name" value="Peptidase_S1"/>
</dbReference>
<dbReference type="SUPFAM" id="SSF50494">
    <property type="entry name" value="Trypsin-like serine proteases"/>
    <property type="match status" value="1"/>
</dbReference>
<accession>A0A1I8P0Q6</accession>
<comment type="similarity">
    <text evidence="2">Belongs to the peptidase S1 family.</text>
</comment>
<dbReference type="PRINTS" id="PR00722">
    <property type="entry name" value="CHYMOTRYPSIN"/>
</dbReference>
<dbReference type="InterPro" id="IPR043504">
    <property type="entry name" value="Peptidase_S1_PA_chymotrypsin"/>
</dbReference>
<evidence type="ECO:0000256" key="6">
    <source>
        <dbReference type="ARBA" id="ARBA00022825"/>
    </source>
</evidence>
<dbReference type="Gene3D" id="2.40.10.10">
    <property type="entry name" value="Trypsin-like serine proteases"/>
    <property type="match status" value="2"/>
</dbReference>
<dbReference type="OrthoDB" id="6755574at2759"/>
<evidence type="ECO:0000256" key="4">
    <source>
        <dbReference type="ARBA" id="ARBA00022670"/>
    </source>
</evidence>
<sequence>MGMSMVIIATSGRSINLQTFIEKLETTISPEVLNRESVINLSLEETAKKDKDFDHNSTEVSLEIEDKDTTEIPVEEPLKNDNESRINGGFVVQQIVPYQVSLQSYRSNRWQHFCGGSILTPHHVITAAHCTQNMRPEDIHVVAGTLTWKQGGDRHRVLSKREHPRFSSSPKLINDVAILKVSPPFNLHKPTVGTIGWGSRNRVGESVNVGTTGWGATTPTLAGGLAHQLQRINYKTLSNAECSRKGFRVTDNEICALLSKGRGSCMGDSGGPLVTTQNPPQLVGIMSYGTIPCAAGKPDVYSRVSSFLPYINQVISTEIP</sequence>
<dbReference type="PROSITE" id="PS50240">
    <property type="entry name" value="TRYPSIN_DOM"/>
    <property type="match status" value="1"/>
</dbReference>
<organism evidence="10 11">
    <name type="scientific">Stomoxys calcitrans</name>
    <name type="common">Stable fly</name>
    <name type="synonym">Conops calcitrans</name>
    <dbReference type="NCBI Taxonomy" id="35570"/>
    <lineage>
        <taxon>Eukaryota</taxon>
        <taxon>Metazoa</taxon>
        <taxon>Ecdysozoa</taxon>
        <taxon>Arthropoda</taxon>
        <taxon>Hexapoda</taxon>
        <taxon>Insecta</taxon>
        <taxon>Pterygota</taxon>
        <taxon>Neoptera</taxon>
        <taxon>Endopterygota</taxon>
        <taxon>Diptera</taxon>
        <taxon>Brachycera</taxon>
        <taxon>Muscomorpha</taxon>
        <taxon>Muscoidea</taxon>
        <taxon>Muscidae</taxon>
        <taxon>Stomoxys</taxon>
    </lineage>
</organism>
<keyword evidence="6 8" id="KW-0720">Serine protease</keyword>
<keyword evidence="7" id="KW-1015">Disulfide bond</keyword>
<dbReference type="SMART" id="SM00020">
    <property type="entry name" value="Tryp_SPc"/>
    <property type="match status" value="1"/>
</dbReference>
<dbReference type="InterPro" id="IPR001314">
    <property type="entry name" value="Peptidase_S1A"/>
</dbReference>
<dbReference type="FunFam" id="2.40.10.10:FF:000036">
    <property type="entry name" value="Trypsin beta"/>
    <property type="match status" value="1"/>
</dbReference>
<dbReference type="Proteomes" id="UP000095300">
    <property type="component" value="Unassembled WGS sequence"/>
</dbReference>
<dbReference type="InterPro" id="IPR018114">
    <property type="entry name" value="TRYPSIN_HIS"/>
</dbReference>
<dbReference type="GO" id="GO:0006508">
    <property type="term" value="P:proteolysis"/>
    <property type="evidence" value="ECO:0007669"/>
    <property type="project" value="UniProtKB-KW"/>
</dbReference>
<comment type="subcellular location">
    <subcellularLocation>
        <location evidence="1">Secreted</location>
        <location evidence="1">Extracellular space</location>
    </subcellularLocation>
</comment>
<dbReference type="FunFam" id="2.40.10.10:FF:000197">
    <property type="entry name" value="chymotrypsin-1"/>
    <property type="match status" value="1"/>
</dbReference>
<dbReference type="InterPro" id="IPR033116">
    <property type="entry name" value="TRYPSIN_SER"/>
</dbReference>
<dbReference type="PANTHER" id="PTHR24276">
    <property type="entry name" value="POLYSERASE-RELATED"/>
    <property type="match status" value="1"/>
</dbReference>
<keyword evidence="4 8" id="KW-0645">Protease</keyword>
<evidence type="ECO:0000256" key="8">
    <source>
        <dbReference type="RuleBase" id="RU363034"/>
    </source>
</evidence>
<evidence type="ECO:0000256" key="1">
    <source>
        <dbReference type="ARBA" id="ARBA00004239"/>
    </source>
</evidence>
<evidence type="ECO:0000256" key="3">
    <source>
        <dbReference type="ARBA" id="ARBA00022525"/>
    </source>
</evidence>
<dbReference type="AlphaFoldDB" id="A0A1I8P0Q6"/>
<keyword evidence="11" id="KW-1185">Reference proteome</keyword>
<keyword evidence="3" id="KW-0964">Secreted</keyword>
<evidence type="ECO:0000259" key="9">
    <source>
        <dbReference type="PROSITE" id="PS50240"/>
    </source>
</evidence>
<evidence type="ECO:0000313" key="11">
    <source>
        <dbReference type="Proteomes" id="UP000095300"/>
    </source>
</evidence>
<evidence type="ECO:0000256" key="7">
    <source>
        <dbReference type="ARBA" id="ARBA00023157"/>
    </source>
</evidence>
<name>A0A1I8P0Q6_STOCA</name>
<dbReference type="PROSITE" id="PS00135">
    <property type="entry name" value="TRYPSIN_SER"/>
    <property type="match status" value="1"/>
</dbReference>
<proteinExistence type="inferred from homology"/>